<dbReference type="STRING" id="1631356.VV01_17845"/>
<feature type="domain" description="4Fe-4S Wbl-type" evidence="12">
    <location>
        <begin position="16"/>
        <end position="73"/>
    </location>
</feature>
<keyword evidence="8 11" id="KW-0238">DNA-binding</keyword>
<keyword evidence="11" id="KW-0963">Cytoplasm</keyword>
<dbReference type="InterPro" id="IPR034768">
    <property type="entry name" value="4FE4S_WBL"/>
</dbReference>
<feature type="binding site" evidence="11">
    <location>
        <position position="40"/>
    </location>
    <ligand>
        <name>[4Fe-4S] cluster</name>
        <dbReference type="ChEBI" id="CHEBI:49883"/>
    </ligand>
</feature>
<dbReference type="Pfam" id="PF02467">
    <property type="entry name" value="Whib"/>
    <property type="match status" value="1"/>
</dbReference>
<dbReference type="EMBL" id="LAIR01000002">
    <property type="protein sequence ID" value="KNX39573.1"/>
    <property type="molecule type" value="Genomic_DNA"/>
</dbReference>
<evidence type="ECO:0000313" key="14">
    <source>
        <dbReference type="Proteomes" id="UP000037397"/>
    </source>
</evidence>
<evidence type="ECO:0000256" key="8">
    <source>
        <dbReference type="ARBA" id="ARBA00023125"/>
    </source>
</evidence>
<evidence type="ECO:0000256" key="5">
    <source>
        <dbReference type="ARBA" id="ARBA00023004"/>
    </source>
</evidence>
<comment type="cofactor">
    <cofactor evidence="11">
        <name>[4Fe-4S] cluster</name>
        <dbReference type="ChEBI" id="CHEBI:49883"/>
    </cofactor>
    <text evidence="11">Binds 1 [4Fe-4S] cluster per subunit. Following nitrosylation of the [4Fe-4S] cluster binds 1 [4Fe-8(NO)] cluster per subunit.</text>
</comment>
<keyword evidence="4 11" id="KW-0479">Metal-binding</keyword>
<sequence>MINETLLAHDDGDTLPCRTHDPAIWFAESPVQVERAKTLCRVCPFQAQCLADAQERQEPWGVWGGEFLVDGEILVKKRARGRPRKKLDAA</sequence>
<comment type="caution">
    <text evidence="13">The sequence shown here is derived from an EMBL/GenBank/DDBJ whole genome shotgun (WGS) entry which is preliminary data.</text>
</comment>
<comment type="subcellular location">
    <subcellularLocation>
        <location evidence="1 11">Cytoplasm</location>
    </subcellularLocation>
</comment>
<keyword evidence="6 11" id="KW-0411">Iron-sulfur</keyword>
<keyword evidence="3 11" id="KW-0004">4Fe-4S</keyword>
<evidence type="ECO:0000256" key="11">
    <source>
        <dbReference type="HAMAP-Rule" id="MF_01479"/>
    </source>
</evidence>
<keyword evidence="10 11" id="KW-0804">Transcription</keyword>
<organism evidence="13 14">
    <name type="scientific">Luteipulveratus halotolerans</name>
    <dbReference type="NCBI Taxonomy" id="1631356"/>
    <lineage>
        <taxon>Bacteria</taxon>
        <taxon>Bacillati</taxon>
        <taxon>Actinomycetota</taxon>
        <taxon>Actinomycetes</taxon>
        <taxon>Micrococcales</taxon>
        <taxon>Dermacoccaceae</taxon>
        <taxon>Luteipulveratus</taxon>
    </lineage>
</organism>
<keyword evidence="14" id="KW-1185">Reference proteome</keyword>
<reference evidence="14" key="1">
    <citation type="submission" date="2015-03" db="EMBL/GenBank/DDBJ databases">
        <title>Luteipulveratus halotolerans sp. nov., a novel actinobacterium (Dermacoccaceae) from Sarawak, Malaysia.</title>
        <authorList>
            <person name="Juboi H."/>
            <person name="Basik A."/>
            <person name="Shamsul S.S."/>
            <person name="Arnold P."/>
            <person name="Schmitt E.K."/>
            <person name="Sanglier J.-J."/>
            <person name="Yeo T."/>
        </authorList>
    </citation>
    <scope>NUCLEOTIDE SEQUENCE [LARGE SCALE GENOMIC DNA]</scope>
    <source>
        <strain evidence="14">C296001</strain>
    </source>
</reference>
<keyword evidence="9 11" id="KW-1015">Disulfide bond</keyword>
<gene>
    <name evidence="11" type="primary">whiB</name>
    <name evidence="13" type="ORF">VV01_17845</name>
</gene>
<comment type="function">
    <text evidence="11">Acts as a transcriptional regulator. Probably redox-responsive. The apo- but not holo-form probably binds DNA.</text>
</comment>
<name>A0A0L6CPW9_9MICO</name>
<keyword evidence="7 11" id="KW-0805">Transcription regulation</keyword>
<evidence type="ECO:0000256" key="9">
    <source>
        <dbReference type="ARBA" id="ARBA00023157"/>
    </source>
</evidence>
<dbReference type="GO" id="GO:0045892">
    <property type="term" value="P:negative regulation of DNA-templated transcription"/>
    <property type="evidence" value="ECO:0007669"/>
    <property type="project" value="TreeGrafter"/>
</dbReference>
<dbReference type="GO" id="GO:0051539">
    <property type="term" value="F:4 iron, 4 sulfur cluster binding"/>
    <property type="evidence" value="ECO:0007669"/>
    <property type="project" value="UniProtKB-UniRule"/>
</dbReference>
<dbReference type="Proteomes" id="UP000037397">
    <property type="component" value="Unassembled WGS sequence"/>
</dbReference>
<proteinExistence type="inferred from homology"/>
<dbReference type="GO" id="GO:0045454">
    <property type="term" value="P:cell redox homeostasis"/>
    <property type="evidence" value="ECO:0007669"/>
    <property type="project" value="TreeGrafter"/>
</dbReference>
<dbReference type="PROSITE" id="PS51674">
    <property type="entry name" value="4FE4S_WBL"/>
    <property type="match status" value="1"/>
</dbReference>
<dbReference type="HAMAP" id="MF_01479">
    <property type="entry name" value="WhiB"/>
    <property type="match status" value="1"/>
</dbReference>
<evidence type="ECO:0000256" key="1">
    <source>
        <dbReference type="ARBA" id="ARBA00004496"/>
    </source>
</evidence>
<evidence type="ECO:0000256" key="7">
    <source>
        <dbReference type="ARBA" id="ARBA00023015"/>
    </source>
</evidence>
<comment type="PTM">
    <text evidence="11">The Fe-S cluster can be nitrosylated by nitric oxide (NO).</text>
</comment>
<evidence type="ECO:0000256" key="3">
    <source>
        <dbReference type="ARBA" id="ARBA00022485"/>
    </source>
</evidence>
<evidence type="ECO:0000256" key="4">
    <source>
        <dbReference type="ARBA" id="ARBA00022723"/>
    </source>
</evidence>
<evidence type="ECO:0000256" key="6">
    <source>
        <dbReference type="ARBA" id="ARBA00023014"/>
    </source>
</evidence>
<feature type="binding site" evidence="11">
    <location>
        <position position="49"/>
    </location>
    <ligand>
        <name>[4Fe-4S] cluster</name>
        <dbReference type="ChEBI" id="CHEBI:49883"/>
    </ligand>
</feature>
<evidence type="ECO:0000256" key="2">
    <source>
        <dbReference type="ARBA" id="ARBA00006597"/>
    </source>
</evidence>
<comment type="PTM">
    <text evidence="11">Upon Fe-S cluster removal intramolecular disulfide bonds are formed.</text>
</comment>
<dbReference type="GO" id="GO:0035731">
    <property type="term" value="F:dinitrosyl-iron complex binding"/>
    <property type="evidence" value="ECO:0007669"/>
    <property type="project" value="UniProtKB-UniRule"/>
</dbReference>
<protein>
    <recommendedName>
        <fullName evidence="11">Transcriptional regulator WhiB</fullName>
    </recommendedName>
</protein>
<evidence type="ECO:0000256" key="10">
    <source>
        <dbReference type="ARBA" id="ARBA00023163"/>
    </source>
</evidence>
<comment type="similarity">
    <text evidence="2 11">Belongs to the WhiB family.</text>
</comment>
<dbReference type="InterPro" id="IPR003482">
    <property type="entry name" value="Whib"/>
</dbReference>
<dbReference type="GO" id="GO:0003677">
    <property type="term" value="F:DNA binding"/>
    <property type="evidence" value="ECO:0007669"/>
    <property type="project" value="UniProtKB-UniRule"/>
</dbReference>
<evidence type="ECO:0000313" key="13">
    <source>
        <dbReference type="EMBL" id="KNX39573.1"/>
    </source>
</evidence>
<keyword evidence="5 11" id="KW-0408">Iron</keyword>
<accession>A0A0L6CPW9</accession>
<dbReference type="PATRIC" id="fig|1631356.3.peg.3555"/>
<evidence type="ECO:0000259" key="12">
    <source>
        <dbReference type="PROSITE" id="PS51674"/>
    </source>
</evidence>
<feature type="binding site" evidence="11">
    <location>
        <position position="17"/>
    </location>
    <ligand>
        <name>[4Fe-4S] cluster</name>
        <dbReference type="ChEBI" id="CHEBI:49883"/>
    </ligand>
</feature>
<dbReference type="PANTHER" id="PTHR38839:SF2">
    <property type="entry name" value="TRANSCRIPTIONAL REGULATOR WHIB7-RELATED"/>
    <property type="match status" value="1"/>
</dbReference>
<feature type="binding site" evidence="11">
    <location>
        <position position="43"/>
    </location>
    <ligand>
        <name>[4Fe-4S] cluster</name>
        <dbReference type="ChEBI" id="CHEBI:49883"/>
    </ligand>
</feature>
<dbReference type="GO" id="GO:0047134">
    <property type="term" value="F:protein-disulfide reductase [NAD(P)H] activity"/>
    <property type="evidence" value="ECO:0007669"/>
    <property type="project" value="TreeGrafter"/>
</dbReference>
<dbReference type="AlphaFoldDB" id="A0A0L6CPW9"/>
<dbReference type="PANTHER" id="PTHR38839">
    <property type="entry name" value="TRANSCRIPTIONAL REGULATOR WHID-RELATED"/>
    <property type="match status" value="1"/>
</dbReference>
<dbReference type="GO" id="GO:0046872">
    <property type="term" value="F:metal ion binding"/>
    <property type="evidence" value="ECO:0007669"/>
    <property type="project" value="UniProtKB-KW"/>
</dbReference>
<dbReference type="GO" id="GO:0005737">
    <property type="term" value="C:cytoplasm"/>
    <property type="evidence" value="ECO:0007669"/>
    <property type="project" value="UniProtKB-SubCell"/>
</dbReference>